<evidence type="ECO:0000256" key="4">
    <source>
        <dbReference type="ARBA" id="ARBA00022842"/>
    </source>
</evidence>
<comment type="catalytic activity">
    <reaction evidence="1 8">
        <text>ATP-independent breakage of single-stranded DNA, followed by passage and rejoining.</text>
        <dbReference type="EC" id="5.6.2.1"/>
    </reaction>
</comment>
<keyword evidence="3" id="KW-0479">Metal-binding</keyword>
<dbReference type="GO" id="GO:0006265">
    <property type="term" value="P:DNA topological change"/>
    <property type="evidence" value="ECO:0007669"/>
    <property type="project" value="UniProtKB-UniRule"/>
</dbReference>
<feature type="domain" description="Topo IA-type catalytic" evidence="11">
    <location>
        <begin position="129"/>
        <end position="551"/>
    </location>
</feature>
<evidence type="ECO:0000256" key="1">
    <source>
        <dbReference type="ARBA" id="ARBA00000213"/>
    </source>
</evidence>
<comment type="function">
    <text evidence="8">Releases the supercoiling and torsional tension of DNA, which is introduced during the DNA replication and transcription, by transiently cleaving and rejoining one strand of the DNA duplex. Introduces a single-strand break via transesterification at a target site in duplex DNA. The scissile phosphodiester is attacked by the catalytic tyrosine of the enzyme, resulting in the formation of a DNA-(5'-phosphotyrosyl)-enzyme intermediate and the expulsion of a 3'-OH DNA strand. The free DNA strand then undergoes passage around the unbroken strand, thus removing DNA supercoils. Finally, in the religation step, the DNA 3'-OH attacks the covalent intermediate to expel the active-site tyrosine and restore the DNA phosphodiester backbone.</text>
</comment>
<dbReference type="InterPro" id="IPR034149">
    <property type="entry name" value="TOPRIM_TopoI"/>
</dbReference>
<sequence length="684" mass="75167">MNLLIVESPTKAKHIQHFLGSGWQVKASLGHVRDLVRTGDASYVRPPEFKMNYCITDDKHKEIVAGLKAAASKAGSVYLATDPDREGEAIAWHLAQVLGIKAATALRVTYQEVTEAAVLKAVANPRNINMTLVAAQETRRALDRIVGWEVSPPLSRSLNTKASAGRVQTPALRLIVERERAIRKFKSTTWYQVQAVMPGENGVWRATWQDGMPDGKYFQDKAFADALAAALPSIPLTVTAAESKPARQAPPPPFTTSSLQMDASRALKIDAEQVMKLAQALFEKGMITYHRTDSPSLSQEGEDLLRGEAQRRNWPLSEKPRRWKAKGDAQEAHEAIRPTDPADLGAELDAQEKALYGLIWKRAMASQLADAIYQVTTATLDGGIFQDRPSIFKATGRVLTDKGWRRLYAESSDTDEGDEKDPEASNPVPSLTKGAVLKPERGETIEKKTQPPKRFTQATLIAELERHGVGRPSTYASILKVLFARTYIAQKKQALIPTELGERAIDALLPFHFCDVDYTREIEATLDQIAQGQAKGRELLAKAYADLQETLGTMPAGAAHETEPCPVDGCGGSVRRLESKKRPGTHFWLCSNREAHGLLQDADGQPGKPFEERQAKTPEGQGPDCPKCKQPSGQFTTSTGKPYFRCQKCSTAWWPDKSDEAALGEKWKPMGARSAKGGKGGKRK</sequence>
<feature type="site" description="Interaction with DNA" evidence="8">
    <location>
        <position position="31"/>
    </location>
</feature>
<dbReference type="PANTHER" id="PTHR42785">
    <property type="entry name" value="DNA TOPOISOMERASE, TYPE IA, CORE"/>
    <property type="match status" value="1"/>
</dbReference>
<dbReference type="InterPro" id="IPR023405">
    <property type="entry name" value="Topo_IA_core_domain"/>
</dbReference>
<comment type="similarity">
    <text evidence="2 8">Belongs to the type IA topoisomerase family.</text>
</comment>
<dbReference type="AlphaFoldDB" id="A0A2W1KRG6"/>
<evidence type="ECO:0000313" key="13">
    <source>
        <dbReference type="Proteomes" id="UP000248886"/>
    </source>
</evidence>
<organism evidence="12 13">
    <name type="scientific">Acidithiobacillus ferrooxidans</name>
    <name type="common">Thiobacillus ferrooxidans</name>
    <dbReference type="NCBI Taxonomy" id="920"/>
    <lineage>
        <taxon>Bacteria</taxon>
        <taxon>Pseudomonadati</taxon>
        <taxon>Pseudomonadota</taxon>
        <taxon>Acidithiobacillia</taxon>
        <taxon>Acidithiobacillales</taxon>
        <taxon>Acidithiobacillaceae</taxon>
        <taxon>Acidithiobacillus</taxon>
    </lineage>
</organism>
<dbReference type="PRINTS" id="PR00417">
    <property type="entry name" value="PRTPISMRASEI"/>
</dbReference>
<feature type="site" description="Interaction with DNA" evidence="8">
    <location>
        <position position="143"/>
    </location>
</feature>
<dbReference type="CDD" id="cd03363">
    <property type="entry name" value="TOPRIM_TopoIA_TopoI"/>
    <property type="match status" value="1"/>
</dbReference>
<accession>A0A2W1KRG6</accession>
<evidence type="ECO:0000256" key="5">
    <source>
        <dbReference type="ARBA" id="ARBA00023029"/>
    </source>
</evidence>
<dbReference type="HAMAP" id="MF_00952">
    <property type="entry name" value="Topoisom_1_prok"/>
    <property type="match status" value="1"/>
</dbReference>
<evidence type="ECO:0000256" key="6">
    <source>
        <dbReference type="ARBA" id="ARBA00023125"/>
    </source>
</evidence>
<comment type="caution">
    <text evidence="12">The sequence shown here is derived from an EMBL/GenBank/DDBJ whole genome shotgun (WGS) entry which is preliminary data.</text>
</comment>
<feature type="site" description="Interaction with DNA" evidence="8">
    <location>
        <position position="291"/>
    </location>
</feature>
<evidence type="ECO:0000313" key="12">
    <source>
        <dbReference type="EMBL" id="PZD81797.1"/>
    </source>
</evidence>
<feature type="site" description="Interaction with DNA" evidence="8">
    <location>
        <position position="485"/>
    </location>
</feature>
<feature type="compositionally biased region" description="Acidic residues" evidence="9">
    <location>
        <begin position="412"/>
        <end position="421"/>
    </location>
</feature>
<evidence type="ECO:0000256" key="2">
    <source>
        <dbReference type="ARBA" id="ARBA00009446"/>
    </source>
</evidence>
<evidence type="ECO:0000256" key="8">
    <source>
        <dbReference type="HAMAP-Rule" id="MF_00952"/>
    </source>
</evidence>
<dbReference type="PROSITE" id="PS52039">
    <property type="entry name" value="TOPO_IA_2"/>
    <property type="match status" value="1"/>
</dbReference>
<dbReference type="InterPro" id="IPR013825">
    <property type="entry name" value="Topo_IA_cen_sub2"/>
</dbReference>
<dbReference type="InterPro" id="IPR006171">
    <property type="entry name" value="TOPRIM_dom"/>
</dbReference>
<keyword evidence="5 8" id="KW-0799">Topoisomerase</keyword>
<dbReference type="Pfam" id="PF01131">
    <property type="entry name" value="Topoisom_bac"/>
    <property type="match status" value="1"/>
</dbReference>
<dbReference type="PANTHER" id="PTHR42785:SF1">
    <property type="entry name" value="DNA TOPOISOMERASE"/>
    <property type="match status" value="1"/>
</dbReference>
<feature type="compositionally biased region" description="Polar residues" evidence="9">
    <location>
        <begin position="631"/>
        <end position="640"/>
    </location>
</feature>
<feature type="active site" description="O-(5'-phospho-DNA)-tyrosine intermediate" evidence="8">
    <location>
        <position position="289"/>
    </location>
</feature>
<dbReference type="InterPro" id="IPR003601">
    <property type="entry name" value="Topo_IA_2"/>
</dbReference>
<evidence type="ECO:0000256" key="3">
    <source>
        <dbReference type="ARBA" id="ARBA00022723"/>
    </source>
</evidence>
<dbReference type="EMBL" id="QKQP01000001">
    <property type="protein sequence ID" value="PZD81797.1"/>
    <property type="molecule type" value="Genomic_DNA"/>
</dbReference>
<dbReference type="GO" id="GO:0003677">
    <property type="term" value="F:DNA binding"/>
    <property type="evidence" value="ECO:0007669"/>
    <property type="project" value="UniProtKB-KW"/>
</dbReference>
<protein>
    <recommendedName>
        <fullName evidence="8">DNA topoisomerase 1</fullName>
        <ecNumber evidence="8">5.6.2.1</ecNumber>
    </recommendedName>
    <alternativeName>
        <fullName evidence="8">DNA topoisomerase I</fullName>
    </alternativeName>
</protein>
<gene>
    <name evidence="8 12" type="primary">topA</name>
    <name evidence="12" type="ORF">DN052_01600</name>
</gene>
<dbReference type="Gene3D" id="1.10.460.10">
    <property type="entry name" value="Topoisomerase I, domain 2"/>
    <property type="match status" value="1"/>
</dbReference>
<feature type="site" description="Interaction with DNA" evidence="8">
    <location>
        <position position="139"/>
    </location>
</feature>
<dbReference type="GO" id="GO:0003917">
    <property type="term" value="F:DNA topoisomerase type I (single strand cut, ATP-independent) activity"/>
    <property type="evidence" value="ECO:0007669"/>
    <property type="project" value="UniProtKB-UniRule"/>
</dbReference>
<evidence type="ECO:0000259" key="11">
    <source>
        <dbReference type="PROSITE" id="PS52039"/>
    </source>
</evidence>
<dbReference type="Gene3D" id="2.70.20.10">
    <property type="entry name" value="Topoisomerase I, domain 3"/>
    <property type="match status" value="1"/>
</dbReference>
<dbReference type="InterPro" id="IPR013497">
    <property type="entry name" value="Topo_IA_cen"/>
</dbReference>
<feature type="region of interest" description="Disordered" evidence="9">
    <location>
        <begin position="660"/>
        <end position="684"/>
    </location>
</feature>
<dbReference type="InterPro" id="IPR000380">
    <property type="entry name" value="Topo_IA"/>
</dbReference>
<proteinExistence type="inferred from homology"/>
<reference evidence="12 13" key="1">
    <citation type="submission" date="2018-06" db="EMBL/GenBank/DDBJ databases">
        <title>Draft sequence of Acidithiobacillus ferrooxidans CCM 4253.</title>
        <authorList>
            <person name="Moya-Beltran A."/>
            <person name="Castro M."/>
            <person name="Covarrubias P.C."/>
            <person name="Issotta F."/>
            <person name="Janiczek O."/>
            <person name="Mandl M."/>
            <person name="Kucera J."/>
            <person name="Quatrini R."/>
        </authorList>
    </citation>
    <scope>NUCLEOTIDE SEQUENCE [LARGE SCALE GENOMIC DNA]</scope>
    <source>
        <strain evidence="12 13">CCM 4253</strain>
    </source>
</reference>
<dbReference type="RefSeq" id="WP_054609006.1">
    <property type="nucleotide sequence ID" value="NZ_AP025160.1"/>
</dbReference>
<dbReference type="InterPro" id="IPR005733">
    <property type="entry name" value="TopoI_bac-type"/>
</dbReference>
<comment type="subunit">
    <text evidence="8">Monomer.</text>
</comment>
<feature type="region of interest" description="Disordered" evidence="9">
    <location>
        <begin position="410"/>
        <end position="445"/>
    </location>
</feature>
<dbReference type="Gene3D" id="3.40.50.140">
    <property type="match status" value="1"/>
</dbReference>
<dbReference type="InterPro" id="IPR028612">
    <property type="entry name" value="Topoisom_1_IA"/>
</dbReference>
<dbReference type="SMART" id="SM00437">
    <property type="entry name" value="TOP1Ac"/>
    <property type="match status" value="1"/>
</dbReference>
<evidence type="ECO:0000256" key="9">
    <source>
        <dbReference type="SAM" id="MobiDB-lite"/>
    </source>
</evidence>
<dbReference type="InterPro" id="IPR003602">
    <property type="entry name" value="Topo_IA_DNA-bd_dom"/>
</dbReference>
<dbReference type="EC" id="5.6.2.1" evidence="8"/>
<feature type="region of interest" description="Disordered" evidence="9">
    <location>
        <begin position="599"/>
        <end position="642"/>
    </location>
</feature>
<dbReference type="CDD" id="cd00186">
    <property type="entry name" value="TOP1Ac"/>
    <property type="match status" value="1"/>
</dbReference>
<keyword evidence="6 8" id="KW-0238">DNA-binding</keyword>
<dbReference type="SUPFAM" id="SSF56712">
    <property type="entry name" value="Prokaryotic type I DNA topoisomerase"/>
    <property type="match status" value="1"/>
</dbReference>
<feature type="region of interest" description="Interaction with DNA" evidence="8">
    <location>
        <begin position="163"/>
        <end position="168"/>
    </location>
</feature>
<feature type="site" description="Interaction with DNA" evidence="8">
    <location>
        <position position="140"/>
    </location>
</feature>
<dbReference type="PROSITE" id="PS50880">
    <property type="entry name" value="TOPRIM"/>
    <property type="match status" value="1"/>
</dbReference>
<dbReference type="InterPro" id="IPR013824">
    <property type="entry name" value="Topo_IA_cen_sub1"/>
</dbReference>
<dbReference type="SMART" id="SM00493">
    <property type="entry name" value="TOPRIM"/>
    <property type="match status" value="1"/>
</dbReference>
<keyword evidence="7 8" id="KW-0413">Isomerase</keyword>
<comment type="caution">
    <text evidence="8">Lacks conserved residue(s) required for the propagation of feature annotation.</text>
</comment>
<dbReference type="SMART" id="SM00436">
    <property type="entry name" value="TOP1Bc"/>
    <property type="match status" value="1"/>
</dbReference>
<evidence type="ECO:0000256" key="7">
    <source>
        <dbReference type="ARBA" id="ARBA00023235"/>
    </source>
</evidence>
<dbReference type="InterPro" id="IPR013826">
    <property type="entry name" value="Topo_IA_cen_sub3"/>
</dbReference>
<dbReference type="GO" id="GO:0046872">
    <property type="term" value="F:metal ion binding"/>
    <property type="evidence" value="ECO:0007669"/>
    <property type="project" value="UniProtKB-KW"/>
</dbReference>
<dbReference type="Gene3D" id="1.10.290.10">
    <property type="entry name" value="Topoisomerase I, domain 4"/>
    <property type="match status" value="1"/>
</dbReference>
<dbReference type="OrthoDB" id="9804262at2"/>
<feature type="domain" description="Toprim" evidence="10">
    <location>
        <begin position="1"/>
        <end position="113"/>
    </location>
</feature>
<dbReference type="Pfam" id="PF01751">
    <property type="entry name" value="Toprim"/>
    <property type="match status" value="1"/>
</dbReference>
<evidence type="ECO:0000259" key="10">
    <source>
        <dbReference type="PROSITE" id="PS50880"/>
    </source>
</evidence>
<dbReference type="NCBIfam" id="TIGR01051">
    <property type="entry name" value="topA_bact"/>
    <property type="match status" value="1"/>
</dbReference>
<keyword evidence="4" id="KW-0460">Magnesium</keyword>
<dbReference type="Proteomes" id="UP000248886">
    <property type="component" value="Unassembled WGS sequence"/>
</dbReference>
<name>A0A2W1KRG6_ACIFR</name>